<dbReference type="Proteomes" id="UP000838756">
    <property type="component" value="Unassembled WGS sequence"/>
</dbReference>
<evidence type="ECO:0000256" key="1">
    <source>
        <dbReference type="SAM" id="MobiDB-lite"/>
    </source>
</evidence>
<evidence type="ECO:0000313" key="2">
    <source>
        <dbReference type="EMBL" id="CAH2242113.1"/>
    </source>
</evidence>
<protein>
    <submittedName>
        <fullName evidence="2">Jg22805 protein</fullName>
    </submittedName>
</protein>
<organism evidence="2 3">
    <name type="scientific">Pararge aegeria aegeria</name>
    <dbReference type="NCBI Taxonomy" id="348720"/>
    <lineage>
        <taxon>Eukaryota</taxon>
        <taxon>Metazoa</taxon>
        <taxon>Ecdysozoa</taxon>
        <taxon>Arthropoda</taxon>
        <taxon>Hexapoda</taxon>
        <taxon>Insecta</taxon>
        <taxon>Pterygota</taxon>
        <taxon>Neoptera</taxon>
        <taxon>Endopterygota</taxon>
        <taxon>Lepidoptera</taxon>
        <taxon>Glossata</taxon>
        <taxon>Ditrysia</taxon>
        <taxon>Papilionoidea</taxon>
        <taxon>Nymphalidae</taxon>
        <taxon>Satyrinae</taxon>
        <taxon>Satyrini</taxon>
        <taxon>Parargina</taxon>
        <taxon>Pararge</taxon>
    </lineage>
</organism>
<feature type="region of interest" description="Disordered" evidence="1">
    <location>
        <begin position="1"/>
        <end position="32"/>
    </location>
</feature>
<dbReference type="EMBL" id="CAKXAJ010025625">
    <property type="protein sequence ID" value="CAH2242113.1"/>
    <property type="molecule type" value="Genomic_DNA"/>
</dbReference>
<reference evidence="2" key="1">
    <citation type="submission" date="2022-03" db="EMBL/GenBank/DDBJ databases">
        <authorList>
            <person name="Lindestad O."/>
        </authorList>
    </citation>
    <scope>NUCLEOTIDE SEQUENCE</scope>
</reference>
<gene>
    <name evidence="2" type="primary">jg22805</name>
    <name evidence="2" type="ORF">PAEG_LOCUS18470</name>
</gene>
<accession>A0A8S4S2A3</accession>
<name>A0A8S4S2A3_9NEOP</name>
<proteinExistence type="predicted"/>
<sequence length="89" mass="10117">MRRHQADDPFASSSPRVQTLPGRAPFRSSPTSPRYAVKLIRHWWAAVVNGMCVMKRPKNQCWTTNEESVPPALYIRRVLSERGGRLAAL</sequence>
<keyword evidence="3" id="KW-1185">Reference proteome</keyword>
<comment type="caution">
    <text evidence="2">The sequence shown here is derived from an EMBL/GenBank/DDBJ whole genome shotgun (WGS) entry which is preliminary data.</text>
</comment>
<evidence type="ECO:0000313" key="3">
    <source>
        <dbReference type="Proteomes" id="UP000838756"/>
    </source>
</evidence>
<dbReference type="AlphaFoldDB" id="A0A8S4S2A3"/>